<dbReference type="InterPro" id="IPR033453">
    <property type="entry name" value="Glyco_hydro_30_TIM-barrel"/>
</dbReference>
<feature type="domain" description="Glycosyl hydrolase family 30 TIM-barrel" evidence="8">
    <location>
        <begin position="126"/>
        <end position="336"/>
    </location>
</feature>
<evidence type="ECO:0000313" key="10">
    <source>
        <dbReference type="EMBL" id="CAD7572402.1"/>
    </source>
</evidence>
<name>A0A7R9J4D9_TIMCA</name>
<evidence type="ECO:0000259" key="8">
    <source>
        <dbReference type="Pfam" id="PF02055"/>
    </source>
</evidence>
<evidence type="ECO:0000256" key="1">
    <source>
        <dbReference type="ARBA" id="ARBA00001013"/>
    </source>
</evidence>
<dbReference type="PRINTS" id="PR00843">
    <property type="entry name" value="GLHYDRLASE30"/>
</dbReference>
<dbReference type="Gene3D" id="2.60.40.1180">
    <property type="entry name" value="Golgi alpha-mannosidase II"/>
    <property type="match status" value="1"/>
</dbReference>
<dbReference type="InterPro" id="IPR033452">
    <property type="entry name" value="GH30_C"/>
</dbReference>
<evidence type="ECO:0000256" key="2">
    <source>
        <dbReference type="ARBA" id="ARBA00005382"/>
    </source>
</evidence>
<evidence type="ECO:0000256" key="7">
    <source>
        <dbReference type="SAM" id="SignalP"/>
    </source>
</evidence>
<dbReference type="InterPro" id="IPR013780">
    <property type="entry name" value="Glyco_hydro_b"/>
</dbReference>
<keyword evidence="5 6" id="KW-0378">Hydrolase</keyword>
<dbReference type="Pfam" id="PF02055">
    <property type="entry name" value="Glyco_hydro_30"/>
    <property type="match status" value="1"/>
</dbReference>
<reference evidence="10" key="1">
    <citation type="submission" date="2020-11" db="EMBL/GenBank/DDBJ databases">
        <authorList>
            <person name="Tran Van P."/>
        </authorList>
    </citation>
    <scope>NUCLEOTIDE SEQUENCE</scope>
</reference>
<protein>
    <recommendedName>
        <fullName evidence="3 6">Glucosylceramidase</fullName>
        <ecNumber evidence="3 6">3.2.1.45</ecNumber>
    </recommendedName>
</protein>
<feature type="domain" description="Glycosyl hydrolase family 30 beta sandwich" evidence="9">
    <location>
        <begin position="339"/>
        <end position="401"/>
    </location>
</feature>
<dbReference type="EMBL" id="OE181012">
    <property type="protein sequence ID" value="CAD7572402.1"/>
    <property type="molecule type" value="Genomic_DNA"/>
</dbReference>
<dbReference type="SUPFAM" id="SSF51445">
    <property type="entry name" value="(Trans)glycosidases"/>
    <property type="match status" value="1"/>
</dbReference>
<dbReference type="Gene3D" id="3.20.20.80">
    <property type="entry name" value="Glycosidases"/>
    <property type="match status" value="1"/>
</dbReference>
<dbReference type="InterPro" id="IPR017853">
    <property type="entry name" value="GH"/>
</dbReference>
<evidence type="ECO:0000256" key="5">
    <source>
        <dbReference type="ARBA" id="ARBA00022801"/>
    </source>
</evidence>
<gene>
    <name evidence="10" type="ORF">TCMB3V08_LOCUS5054</name>
</gene>
<feature type="chain" id="PRO_5030665016" description="Glucosylceramidase" evidence="7">
    <location>
        <begin position="21"/>
        <end position="404"/>
    </location>
</feature>
<dbReference type="PANTHER" id="PTHR11069:SF23">
    <property type="entry name" value="LYSOSOMAL ACID GLUCOSYLCERAMIDASE"/>
    <property type="match status" value="1"/>
</dbReference>
<comment type="similarity">
    <text evidence="2 6">Belongs to the glycosyl hydrolase 30 family.</text>
</comment>
<evidence type="ECO:0000256" key="3">
    <source>
        <dbReference type="ARBA" id="ARBA00012658"/>
    </source>
</evidence>
<organism evidence="10">
    <name type="scientific">Timema californicum</name>
    <name type="common">California timema</name>
    <name type="synonym">Walking stick</name>
    <dbReference type="NCBI Taxonomy" id="61474"/>
    <lineage>
        <taxon>Eukaryota</taxon>
        <taxon>Metazoa</taxon>
        <taxon>Ecdysozoa</taxon>
        <taxon>Arthropoda</taxon>
        <taxon>Hexapoda</taxon>
        <taxon>Insecta</taxon>
        <taxon>Pterygota</taxon>
        <taxon>Neoptera</taxon>
        <taxon>Polyneoptera</taxon>
        <taxon>Phasmatodea</taxon>
        <taxon>Timematodea</taxon>
        <taxon>Timematoidea</taxon>
        <taxon>Timematidae</taxon>
        <taxon>Timema</taxon>
    </lineage>
</organism>
<dbReference type="AlphaFoldDB" id="A0A7R9J4D9"/>
<dbReference type="Pfam" id="PF17189">
    <property type="entry name" value="Glyco_hydro_30C"/>
    <property type="match status" value="1"/>
</dbReference>
<dbReference type="GO" id="GO:0004348">
    <property type="term" value="F:glucosylceramidase activity"/>
    <property type="evidence" value="ECO:0007669"/>
    <property type="project" value="UniProtKB-EC"/>
</dbReference>
<sequence>MGILLLITLGSCFALVSISAQDCVPRDYGKGSIVCVCNATYCDYVEPTTTEQLTGNVVRHYVSAKDGRRLEPMKMEFENVVEQEDIATFHVSRDVTYQEIIGFGGADTDATGINILALSEDSQDNLLRFLDEYAAENLEFWGLTTQNEPGHGLTYGSWNSMGWYPEQLLDWVVGYLGPALEAGGYSHLKLMINDDQRINVPDFVKIYENTSLNSYASGMAVHWYFDSASADILTQAHDDYPDKFILYTEACITRGSTDPAVTLGSWENGEKYLSDVIEVTNNWVTGWTDWNMALDLEGGPNWANNTVDAPIIVNATADEFYKQPMFYALAHVTKFVPPGSVRIGLETGDDNGIDNVAFVTPDNVTVIILLNRKDTVLQAVISDPVKGGVNLNIPARSWHTILYK</sequence>
<comment type="catalytic activity">
    <reaction evidence="1">
        <text>a beta-D-glucosyl-(1&lt;-&gt;1')-N-acylsphing-4-enine + H2O = an N-acylsphing-4-enine + D-glucose</text>
        <dbReference type="Rhea" id="RHEA:13269"/>
        <dbReference type="ChEBI" id="CHEBI:4167"/>
        <dbReference type="ChEBI" id="CHEBI:15377"/>
        <dbReference type="ChEBI" id="CHEBI:22801"/>
        <dbReference type="ChEBI" id="CHEBI:52639"/>
        <dbReference type="EC" id="3.2.1.45"/>
    </reaction>
    <physiologicalReaction direction="left-to-right" evidence="1">
        <dbReference type="Rhea" id="RHEA:13270"/>
    </physiologicalReaction>
</comment>
<evidence type="ECO:0000259" key="9">
    <source>
        <dbReference type="Pfam" id="PF17189"/>
    </source>
</evidence>
<dbReference type="SUPFAM" id="SSF51011">
    <property type="entry name" value="Glycosyl hydrolase domain"/>
    <property type="match status" value="1"/>
</dbReference>
<dbReference type="GO" id="GO:0016020">
    <property type="term" value="C:membrane"/>
    <property type="evidence" value="ECO:0007669"/>
    <property type="project" value="GOC"/>
</dbReference>
<proteinExistence type="inferred from homology"/>
<keyword evidence="6" id="KW-0746">Sphingolipid metabolism</keyword>
<dbReference type="GO" id="GO:0006680">
    <property type="term" value="P:glucosylceramide catabolic process"/>
    <property type="evidence" value="ECO:0007669"/>
    <property type="project" value="TreeGrafter"/>
</dbReference>
<evidence type="ECO:0000256" key="6">
    <source>
        <dbReference type="RuleBase" id="RU361188"/>
    </source>
</evidence>
<keyword evidence="6" id="KW-0443">Lipid metabolism</keyword>
<dbReference type="EC" id="3.2.1.45" evidence="3 6"/>
<keyword evidence="4 7" id="KW-0732">Signal</keyword>
<dbReference type="PANTHER" id="PTHR11069">
    <property type="entry name" value="GLUCOSYLCERAMIDASE"/>
    <property type="match status" value="1"/>
</dbReference>
<accession>A0A7R9J4D9</accession>
<keyword evidence="6" id="KW-0326">Glycosidase</keyword>
<evidence type="ECO:0000256" key="4">
    <source>
        <dbReference type="ARBA" id="ARBA00022729"/>
    </source>
</evidence>
<dbReference type="InterPro" id="IPR001139">
    <property type="entry name" value="Glyco_hydro_30"/>
</dbReference>
<feature type="signal peptide" evidence="7">
    <location>
        <begin position="1"/>
        <end position="20"/>
    </location>
</feature>